<sequence>MNNIKSYSSRSQNKPKCKHCGNVARSRCPFNACQGCCANNQNPCHIHVLKGSSPVSDKVPVSSPALINQHSNERPLSGNAHRYARQLYAAYLQSSACARKLPLTIQEADEINEWRFSNLKEYKDRNIEIENEAFERYLRNIALLEEVFAVRSKSEEPAKDDPEGKGEMWISNLKMKLRADPIGTENFRDRMRFIINNALRKLKSETPTGNEEPELVCRPKKARHSYLVELNKKLSNAQTDEDMKYCKLLKSQLFSGSENKGEQSENINTPDQQPKQSSESSRSNWFSPIKIDQGALSHIDAQLSALEAIKYL</sequence>
<gene>
    <name evidence="2" type="ORF">Tci_024957</name>
</gene>
<feature type="region of interest" description="Disordered" evidence="1">
    <location>
        <begin position="257"/>
        <end position="284"/>
    </location>
</feature>
<dbReference type="EMBL" id="BKCJ010003101">
    <property type="protein sequence ID" value="GEU52979.1"/>
    <property type="molecule type" value="Genomic_DNA"/>
</dbReference>
<dbReference type="AlphaFoldDB" id="A0A6L2KVH6"/>
<dbReference type="PANTHER" id="PTHR35696:SF1">
    <property type="entry name" value="ELECTRON CARRIER_IRON ION-BINDING PROTEIN"/>
    <property type="match status" value="1"/>
</dbReference>
<name>A0A6L2KVH6_TANCI</name>
<organism evidence="2">
    <name type="scientific">Tanacetum cinerariifolium</name>
    <name type="common">Dalmatian daisy</name>
    <name type="synonym">Chrysanthemum cinerariifolium</name>
    <dbReference type="NCBI Taxonomy" id="118510"/>
    <lineage>
        <taxon>Eukaryota</taxon>
        <taxon>Viridiplantae</taxon>
        <taxon>Streptophyta</taxon>
        <taxon>Embryophyta</taxon>
        <taxon>Tracheophyta</taxon>
        <taxon>Spermatophyta</taxon>
        <taxon>Magnoliopsida</taxon>
        <taxon>eudicotyledons</taxon>
        <taxon>Gunneridae</taxon>
        <taxon>Pentapetalae</taxon>
        <taxon>asterids</taxon>
        <taxon>campanulids</taxon>
        <taxon>Asterales</taxon>
        <taxon>Asteraceae</taxon>
        <taxon>Asteroideae</taxon>
        <taxon>Anthemideae</taxon>
        <taxon>Anthemidinae</taxon>
        <taxon>Tanacetum</taxon>
    </lineage>
</organism>
<accession>A0A6L2KVH6</accession>
<reference evidence="2" key="1">
    <citation type="journal article" date="2019" name="Sci. Rep.">
        <title>Draft genome of Tanacetum cinerariifolium, the natural source of mosquito coil.</title>
        <authorList>
            <person name="Yamashiro T."/>
            <person name="Shiraishi A."/>
            <person name="Satake H."/>
            <person name="Nakayama K."/>
        </authorList>
    </citation>
    <scope>NUCLEOTIDE SEQUENCE</scope>
</reference>
<dbReference type="PANTHER" id="PTHR35696">
    <property type="entry name" value="ELECTRON CARRIER/IRON ION-BINDING PROTEIN"/>
    <property type="match status" value="1"/>
</dbReference>
<dbReference type="Pfam" id="PF05142">
    <property type="entry name" value="DUF702"/>
    <property type="match status" value="1"/>
</dbReference>
<protein>
    <submittedName>
        <fullName evidence="2">Uncharacterized protein</fullName>
    </submittedName>
</protein>
<evidence type="ECO:0000256" key="1">
    <source>
        <dbReference type="SAM" id="MobiDB-lite"/>
    </source>
</evidence>
<evidence type="ECO:0000313" key="2">
    <source>
        <dbReference type="EMBL" id="GEU52979.1"/>
    </source>
</evidence>
<comment type="caution">
    <text evidence="2">The sequence shown here is derived from an EMBL/GenBank/DDBJ whole genome shotgun (WGS) entry which is preliminary data.</text>
</comment>
<proteinExistence type="predicted"/>